<accession>A0A382IDC4</accession>
<dbReference type="Pfam" id="PF01872">
    <property type="entry name" value="RibD_C"/>
    <property type="match status" value="1"/>
</dbReference>
<evidence type="ECO:0000256" key="3">
    <source>
        <dbReference type="ARBA" id="ARBA00022619"/>
    </source>
</evidence>
<dbReference type="Gene3D" id="3.40.140.10">
    <property type="entry name" value="Cytidine Deaminase, domain 2"/>
    <property type="match status" value="1"/>
</dbReference>
<protein>
    <recommendedName>
        <fullName evidence="7">CMP/dCMP-type deaminase domain-containing protein</fullName>
    </recommendedName>
</protein>
<feature type="domain" description="CMP/dCMP-type deaminase" evidence="7">
    <location>
        <begin position="1"/>
        <end position="105"/>
    </location>
</feature>
<gene>
    <name evidence="8" type="ORF">METZ01_LOCUS250382</name>
</gene>
<keyword evidence="6" id="KW-0511">Multifunctional enzyme</keyword>
<comment type="pathway">
    <text evidence="2">Cofactor biosynthesis; riboflavin biosynthesis; 5-amino-6-(D-ribitylamino)uracil from GTP: step 3/4.</text>
</comment>
<keyword evidence="4" id="KW-0479">Metal-binding</keyword>
<reference evidence="8" key="1">
    <citation type="submission" date="2018-05" db="EMBL/GenBank/DDBJ databases">
        <authorList>
            <person name="Lanie J.A."/>
            <person name="Ng W.-L."/>
            <person name="Kazmierczak K.M."/>
            <person name="Andrzejewski T.M."/>
            <person name="Davidsen T.M."/>
            <person name="Wayne K.J."/>
            <person name="Tettelin H."/>
            <person name="Glass J.I."/>
            <person name="Rusch D."/>
            <person name="Podicherti R."/>
            <person name="Tsui H.-C.T."/>
            <person name="Winkler M.E."/>
        </authorList>
    </citation>
    <scope>NUCLEOTIDE SEQUENCE</scope>
</reference>
<feature type="non-terminal residue" evidence="8">
    <location>
        <position position="241"/>
    </location>
</feature>
<dbReference type="GO" id="GO:0008270">
    <property type="term" value="F:zinc ion binding"/>
    <property type="evidence" value="ECO:0007669"/>
    <property type="project" value="InterPro"/>
</dbReference>
<comment type="pathway">
    <text evidence="1">Cofactor biosynthesis; riboflavin biosynthesis; 5-amino-6-(D-ribitylamino)uracil from GTP: step 2/4.</text>
</comment>
<evidence type="ECO:0000256" key="2">
    <source>
        <dbReference type="ARBA" id="ARBA00004910"/>
    </source>
</evidence>
<evidence type="ECO:0000313" key="8">
    <source>
        <dbReference type="EMBL" id="SVB97528.1"/>
    </source>
</evidence>
<dbReference type="NCBIfam" id="TIGR00326">
    <property type="entry name" value="eubact_ribD"/>
    <property type="match status" value="1"/>
</dbReference>
<dbReference type="InterPro" id="IPR016192">
    <property type="entry name" value="APOBEC/CMP_deaminase_Zn-bd"/>
</dbReference>
<evidence type="ECO:0000256" key="4">
    <source>
        <dbReference type="ARBA" id="ARBA00022723"/>
    </source>
</evidence>
<dbReference type="UniPathway" id="UPA00275">
    <property type="reaction ID" value="UER00401"/>
</dbReference>
<dbReference type="InterPro" id="IPR002734">
    <property type="entry name" value="RibDG_C"/>
</dbReference>
<keyword evidence="3" id="KW-0686">Riboflavin biosynthesis</keyword>
<evidence type="ECO:0000256" key="1">
    <source>
        <dbReference type="ARBA" id="ARBA00004882"/>
    </source>
</evidence>
<dbReference type="GO" id="GO:0008835">
    <property type="term" value="F:diaminohydroxyphosphoribosylaminopyrimidine deaminase activity"/>
    <property type="evidence" value="ECO:0007669"/>
    <property type="project" value="InterPro"/>
</dbReference>
<dbReference type="GO" id="GO:0009231">
    <property type="term" value="P:riboflavin biosynthetic process"/>
    <property type="evidence" value="ECO:0007669"/>
    <property type="project" value="UniProtKB-UniPathway"/>
</dbReference>
<dbReference type="PROSITE" id="PS00903">
    <property type="entry name" value="CYT_DCMP_DEAMINASES_1"/>
    <property type="match status" value="1"/>
</dbReference>
<dbReference type="Pfam" id="PF00383">
    <property type="entry name" value="dCMP_cyt_deam_1"/>
    <property type="match status" value="1"/>
</dbReference>
<dbReference type="Gene3D" id="3.40.430.10">
    <property type="entry name" value="Dihydrofolate Reductase, subunit A"/>
    <property type="match status" value="1"/>
</dbReference>
<dbReference type="InterPro" id="IPR002125">
    <property type="entry name" value="CMP_dCMP_dom"/>
</dbReference>
<evidence type="ECO:0000256" key="5">
    <source>
        <dbReference type="ARBA" id="ARBA00022833"/>
    </source>
</evidence>
<keyword evidence="5" id="KW-0862">Zinc</keyword>
<dbReference type="PROSITE" id="PS51747">
    <property type="entry name" value="CYT_DCMP_DEAMINASES_2"/>
    <property type="match status" value="1"/>
</dbReference>
<evidence type="ECO:0000259" key="7">
    <source>
        <dbReference type="PROSITE" id="PS51747"/>
    </source>
</evidence>
<evidence type="ECO:0000256" key="6">
    <source>
        <dbReference type="ARBA" id="ARBA00023268"/>
    </source>
</evidence>
<dbReference type="PANTHER" id="PTHR11079">
    <property type="entry name" value="CYTOSINE DEAMINASE FAMILY MEMBER"/>
    <property type="match status" value="1"/>
</dbReference>
<dbReference type="InterPro" id="IPR024072">
    <property type="entry name" value="DHFR-like_dom_sf"/>
</dbReference>
<dbReference type="GO" id="GO:0008703">
    <property type="term" value="F:5-amino-6-(5-phosphoribosylamino)uracil reductase activity"/>
    <property type="evidence" value="ECO:0007669"/>
    <property type="project" value="InterPro"/>
</dbReference>
<dbReference type="InterPro" id="IPR016193">
    <property type="entry name" value="Cytidine_deaminase-like"/>
</dbReference>
<name>A0A382IDC4_9ZZZZ</name>
<proteinExistence type="predicted"/>
<dbReference type="PANTHER" id="PTHR11079:SF162">
    <property type="entry name" value="RIBOFLAVIN BIOSYNTHESIS PROTEIN PYRD, CHLOROPLASTIC"/>
    <property type="match status" value="1"/>
</dbReference>
<dbReference type="CDD" id="cd01284">
    <property type="entry name" value="Riboflavin_deaminase-reductase"/>
    <property type="match status" value="1"/>
</dbReference>
<organism evidence="8">
    <name type="scientific">marine metagenome</name>
    <dbReference type="NCBI Taxonomy" id="408172"/>
    <lineage>
        <taxon>unclassified sequences</taxon>
        <taxon>metagenomes</taxon>
        <taxon>ecological metagenomes</taxon>
    </lineage>
</organism>
<dbReference type="InterPro" id="IPR004794">
    <property type="entry name" value="Eubact_RibD"/>
</dbReference>
<dbReference type="AlphaFoldDB" id="A0A382IDC4"/>
<sequence>MRFAINLAKNQNGLTGTNPSVGCVIVKNKKIISYGVTNFNGRPHAETIALNKNKHNNSGSSIYLTLEPCSHYGKTPPCTKAIIKSKVKKVYYSIEDTDLKCFGKSKKILKSKNIYTKSGLLIKNVKKLYKNYDYIKKNKMPYVIGKLACSSNLYILKNNKLITNEHSRKVGHLLRYKNQGILTSYKTINTDNPKLNCRIKGLENFSPIKIIIDKDLKINMSSYIVNNSYKNHTVIFHNSKN</sequence>
<dbReference type="SUPFAM" id="SSF53597">
    <property type="entry name" value="Dihydrofolate reductase-like"/>
    <property type="match status" value="1"/>
</dbReference>
<dbReference type="EMBL" id="UINC01066623">
    <property type="protein sequence ID" value="SVB97528.1"/>
    <property type="molecule type" value="Genomic_DNA"/>
</dbReference>
<dbReference type="SUPFAM" id="SSF53927">
    <property type="entry name" value="Cytidine deaminase-like"/>
    <property type="match status" value="1"/>
</dbReference>